<dbReference type="AlphaFoldDB" id="A0A8X7RSY5"/>
<reference evidence="2 3" key="1">
    <citation type="submission" date="2020-02" db="EMBL/GenBank/DDBJ databases">
        <authorList>
            <person name="Ma Q."/>
            <person name="Huang Y."/>
            <person name="Song X."/>
            <person name="Pei D."/>
        </authorList>
    </citation>
    <scope>NUCLEOTIDE SEQUENCE [LARGE SCALE GENOMIC DNA]</scope>
    <source>
        <strain evidence="2">Sxm20200214</strain>
        <tissue evidence="2">Leaf</tissue>
    </source>
</reference>
<dbReference type="OrthoDB" id="10265890at2759"/>
<protein>
    <recommendedName>
        <fullName evidence="1">Cell division control protein 24 OB domain-containing protein</fullName>
    </recommendedName>
</protein>
<accession>A0A8X7RSY5</accession>
<sequence>MSKKKNHGEAMAEASGPGWGWIAYSSGVTAAILLSDLSQIVVIKVGSIEATDQYYVRDYSRAFVCGYVYVPSMIPLPWIRD</sequence>
<dbReference type="EMBL" id="JAAMPC010000009">
    <property type="protein sequence ID" value="KAG2292375.1"/>
    <property type="molecule type" value="Genomic_DNA"/>
</dbReference>
<name>A0A8X7RSY5_BRACI</name>
<evidence type="ECO:0000259" key="1">
    <source>
        <dbReference type="Pfam" id="PF17246"/>
    </source>
</evidence>
<organism evidence="2 3">
    <name type="scientific">Brassica carinata</name>
    <name type="common">Ethiopian mustard</name>
    <name type="synonym">Abyssinian cabbage</name>
    <dbReference type="NCBI Taxonomy" id="52824"/>
    <lineage>
        <taxon>Eukaryota</taxon>
        <taxon>Viridiplantae</taxon>
        <taxon>Streptophyta</taxon>
        <taxon>Embryophyta</taxon>
        <taxon>Tracheophyta</taxon>
        <taxon>Spermatophyta</taxon>
        <taxon>Magnoliopsida</taxon>
        <taxon>eudicotyledons</taxon>
        <taxon>Gunneridae</taxon>
        <taxon>Pentapetalae</taxon>
        <taxon>rosids</taxon>
        <taxon>malvids</taxon>
        <taxon>Brassicales</taxon>
        <taxon>Brassicaceae</taxon>
        <taxon>Brassiceae</taxon>
        <taxon>Brassica</taxon>
    </lineage>
</organism>
<comment type="caution">
    <text evidence="2">The sequence shown here is derived from an EMBL/GenBank/DDBJ whole genome shotgun (WGS) entry which is preliminary data.</text>
</comment>
<dbReference type="Pfam" id="PF17246">
    <property type="entry name" value="CDC24_OB1"/>
    <property type="match status" value="1"/>
</dbReference>
<proteinExistence type="predicted"/>
<feature type="domain" description="Cell division control protein 24 OB" evidence="1">
    <location>
        <begin position="4"/>
        <end position="40"/>
    </location>
</feature>
<evidence type="ECO:0000313" key="2">
    <source>
        <dbReference type="EMBL" id="KAG2292375.1"/>
    </source>
</evidence>
<dbReference type="InterPro" id="IPR035201">
    <property type="entry name" value="Cdc24_OB1"/>
</dbReference>
<gene>
    <name evidence="2" type="ORF">Bca52824_039044</name>
</gene>
<evidence type="ECO:0000313" key="3">
    <source>
        <dbReference type="Proteomes" id="UP000886595"/>
    </source>
</evidence>
<dbReference type="Proteomes" id="UP000886595">
    <property type="component" value="Unassembled WGS sequence"/>
</dbReference>
<keyword evidence="3" id="KW-1185">Reference proteome</keyword>